<feature type="compositionally biased region" description="Acidic residues" evidence="1">
    <location>
        <begin position="42"/>
        <end position="56"/>
    </location>
</feature>
<evidence type="ECO:0000313" key="4">
    <source>
        <dbReference type="Proteomes" id="UP001056455"/>
    </source>
</evidence>
<dbReference type="PROSITE" id="PS51257">
    <property type="entry name" value="PROKAR_LIPOPROTEIN"/>
    <property type="match status" value="1"/>
</dbReference>
<organism evidence="3 4">
    <name type="scientific">Ornithinimicrobium faecis</name>
    <dbReference type="NCBI Taxonomy" id="2934158"/>
    <lineage>
        <taxon>Bacteria</taxon>
        <taxon>Bacillati</taxon>
        <taxon>Actinomycetota</taxon>
        <taxon>Actinomycetes</taxon>
        <taxon>Micrococcales</taxon>
        <taxon>Ornithinimicrobiaceae</taxon>
        <taxon>Ornithinimicrobium</taxon>
    </lineage>
</organism>
<keyword evidence="4" id="KW-1185">Reference proteome</keyword>
<dbReference type="Gene3D" id="1.20.1260.10">
    <property type="match status" value="1"/>
</dbReference>
<gene>
    <name evidence="3" type="ORF">NF556_13025</name>
</gene>
<feature type="signal peptide" evidence="2">
    <location>
        <begin position="1"/>
        <end position="23"/>
    </location>
</feature>
<protein>
    <recommendedName>
        <fullName evidence="5">DUF4439 domain-containing protein</fullName>
    </recommendedName>
</protein>
<dbReference type="RefSeq" id="WP_252591353.1">
    <property type="nucleotide sequence ID" value="NZ_CP099489.1"/>
</dbReference>
<evidence type="ECO:0008006" key="5">
    <source>
        <dbReference type="Google" id="ProtNLM"/>
    </source>
</evidence>
<evidence type="ECO:0000313" key="3">
    <source>
        <dbReference type="EMBL" id="USQ78555.1"/>
    </source>
</evidence>
<feature type="region of interest" description="Disordered" evidence="1">
    <location>
        <begin position="121"/>
        <end position="172"/>
    </location>
</feature>
<name>A0ABY4YPX8_9MICO</name>
<sequence length="374" mass="37168">MANAVTRRSVLAVIGVGLGAALAGCDSGEEPTVSTATPGPEQPEDPADLSDPEETDAPAPATAADSAALVLALERTRALATRCQQIRGATGGHLKTQQQVQEALDLQARVLTDVLEAGSVALPEPSTAPTGDASAGDGAASTGAPGDQSTSTSDQSGATAGPGGDGDTATATMPPAERAAADLRALGKACLEDVAPAALTSLSEVSAENLPMLLSIAGQRGATAHLLGHQPRWEELSGPTGDPAAAVLDAYRPAVYGFEVLAARASGDERTAYESVLTSLRAVTRQLTQLAGDAASPAPLGYGLPGGTAGQEGRAALASDLLAVLPPTIMGPTAGFAGDPASVAGAVRLLAESVRLAQPWRPLTGFPGMQVPGA</sequence>
<accession>A0ABY4YPX8</accession>
<keyword evidence="2" id="KW-0732">Signal</keyword>
<feature type="chain" id="PRO_5046997535" description="DUF4439 domain-containing protein" evidence="2">
    <location>
        <begin position="24"/>
        <end position="374"/>
    </location>
</feature>
<evidence type="ECO:0000256" key="2">
    <source>
        <dbReference type="SAM" id="SignalP"/>
    </source>
</evidence>
<dbReference type="InterPro" id="IPR012347">
    <property type="entry name" value="Ferritin-like"/>
</dbReference>
<feature type="compositionally biased region" description="Low complexity" evidence="1">
    <location>
        <begin position="127"/>
        <end position="147"/>
    </location>
</feature>
<dbReference type="EMBL" id="CP099489">
    <property type="protein sequence ID" value="USQ78555.1"/>
    <property type="molecule type" value="Genomic_DNA"/>
</dbReference>
<feature type="region of interest" description="Disordered" evidence="1">
    <location>
        <begin position="25"/>
        <end position="63"/>
    </location>
</feature>
<dbReference type="Proteomes" id="UP001056455">
    <property type="component" value="Chromosome"/>
</dbReference>
<reference evidence="3" key="1">
    <citation type="submission" date="2022-06" db="EMBL/GenBank/DDBJ databases">
        <title>Ornithinimicrobium HY1793.</title>
        <authorList>
            <person name="Huang Y."/>
        </authorList>
    </citation>
    <scope>NUCLEOTIDE SEQUENCE</scope>
    <source>
        <strain evidence="3">HY1793</strain>
    </source>
</reference>
<proteinExistence type="predicted"/>
<evidence type="ECO:0000256" key="1">
    <source>
        <dbReference type="SAM" id="MobiDB-lite"/>
    </source>
</evidence>